<dbReference type="EMBL" id="OR343189">
    <property type="protein sequence ID" value="WNL50389.1"/>
    <property type="molecule type" value="Genomic_DNA"/>
</dbReference>
<proteinExistence type="predicted"/>
<protein>
    <submittedName>
        <fullName evidence="1">Glycosyl transferase</fullName>
    </submittedName>
</protein>
<keyword evidence="1" id="KW-0808">Transferase</keyword>
<evidence type="ECO:0000313" key="1">
    <source>
        <dbReference type="EMBL" id="WNL50389.1"/>
    </source>
</evidence>
<sequence length="624" mass="72986">MQTTYHQVKSLNGVDDCILKSGVQKYTRRNKWKKALWCMVELDMFANATDEKAGEAIRSNMIHRLMVIFLEEISVCNLSLWPLLFERFETVFSCREKRKNLEKDSSEWKNLRLLEQEALVWIVYQMCKSRHIRILSHTRSAFGHGKSQESLDVSSEFYPEFYREIQDFGEDEGEPTTKIDLSKETEETKKICRNFLSSLEKQKYSAYHWASQILSLGKVKGKYYRSQRSDYLIFWLLSEFFKTREESEFFLKVHSVALSWFRELSGIREGFLTWWCLVTACVIGWQTREVADDVPDHKRVYSRNLSETIRIDDYVIDKHTKVGRKLGKDSIDFVFEGAFVVREAKIGNPGLRLFYQDINVYRLSGLKGVRRQRVAKESDVFDFVVRAQLVCGTGKTDTYFAIERSTGKRVLVKGPFRTKDSIKNVLDIAKIKKALGLPFVRVRRMALRPNLFPDSVMGIRSRMKDRDVISCFLVFEDETTEERLPVILRKGNVTPETEVVDWPKVKSMLHFNVLECNDPQILFSFCVAVIFRYILGLPDLADRNFLFVPRKGLVYSIDEDVCDREIDLGTALKKNRYAKYRQILEENQTKIQEILESWEETLSKVKLPDGMTLESVFARMKKIF</sequence>
<name>A0AA96EMK9_9VIRU</name>
<reference evidence="1" key="1">
    <citation type="submission" date="2023-07" db="EMBL/GenBank/DDBJ databases">
        <authorList>
            <person name="Xia Y."/>
        </authorList>
    </citation>
    <scope>NUCLEOTIDE SEQUENCE</scope>
    <source>
        <strain evidence="1">E</strain>
    </source>
</reference>
<organism evidence="1">
    <name type="scientific">Marseillevirus sp</name>
    <dbReference type="NCBI Taxonomy" id="2809551"/>
    <lineage>
        <taxon>Viruses</taxon>
        <taxon>Varidnaviria</taxon>
        <taxon>Bamfordvirae</taxon>
        <taxon>Nucleocytoviricota</taxon>
        <taxon>Megaviricetes</taxon>
        <taxon>Pimascovirales</taxon>
        <taxon>Pimascovirales incertae sedis</taxon>
        <taxon>Marseilleviridae</taxon>
        <taxon>Marseillevirus</taxon>
    </lineage>
</organism>
<gene>
    <name evidence="1" type="ORF">MarDSR_350</name>
</gene>
<accession>A0AA96EMK9</accession>
<dbReference type="GO" id="GO:0016740">
    <property type="term" value="F:transferase activity"/>
    <property type="evidence" value="ECO:0007669"/>
    <property type="project" value="UniProtKB-KW"/>
</dbReference>